<keyword evidence="10" id="KW-1185">Reference proteome</keyword>
<sequence>MSRIDKVRNKLTELNVDALLVTESKNLRYLANFTGSAGVAIITATESYFVTDFRYTEQAAEQAVGFNIRIHKQPIMAEVNEILNENNVTKIAIEANQMNVATYLQIKELFTAEIVETQGLVEKIREIKEPEELASIKAACEITDQSFDHILKFIKPGVTELEVANELEAFLKSKGASAMSFDTIVASGVRSSMPHGVASNKVIEDGDMITLDWGCYYNGYSSDMTRTIAVGKVDPELEKIYHIVLEAHERVNSSAKAGMTGKEIDALARDYITEQGYGEYFGHSTGHGLGLDVHELPAISVKNDEPVKAGMVITNEPGIYIPGLGGVRIENDLIVTEDGVESTNNSPKHLIIL</sequence>
<feature type="domain" description="Creatinase N-terminal" evidence="7">
    <location>
        <begin position="3"/>
        <end position="127"/>
    </location>
</feature>
<dbReference type="PROSITE" id="PS00491">
    <property type="entry name" value="PROLINE_PEPTIDASE"/>
    <property type="match status" value="1"/>
</dbReference>
<dbReference type="RefSeq" id="WP_153862077.1">
    <property type="nucleotide sequence ID" value="NZ_WJQR01000006.1"/>
</dbReference>
<evidence type="ECO:0000256" key="4">
    <source>
        <dbReference type="ARBA" id="ARBA00022801"/>
    </source>
</evidence>
<dbReference type="Pfam" id="PF01321">
    <property type="entry name" value="Creatinase_N"/>
    <property type="match status" value="1"/>
</dbReference>
<accession>A0A6I2GXS5</accession>
<dbReference type="GO" id="GO:0016787">
    <property type="term" value="F:hydrolase activity"/>
    <property type="evidence" value="ECO:0007669"/>
    <property type="project" value="UniProtKB-KW"/>
</dbReference>
<dbReference type="GO" id="GO:0046872">
    <property type="term" value="F:metal ion binding"/>
    <property type="evidence" value="ECO:0007669"/>
    <property type="project" value="UniProtKB-KW"/>
</dbReference>
<dbReference type="SUPFAM" id="SSF55920">
    <property type="entry name" value="Creatinase/aminopeptidase"/>
    <property type="match status" value="1"/>
</dbReference>
<reference evidence="10 11" key="1">
    <citation type="submission" date="2019-11" db="EMBL/GenBank/DDBJ databases">
        <title>Characterisation of Fundicoccus ignavus gen. nov. sp. nov., a novel genus of the family Aerococcaceae isolated from bulk tank milk.</title>
        <authorList>
            <person name="Siebert A."/>
            <person name="Huptas C."/>
            <person name="Wenning M."/>
            <person name="Scherer S."/>
            <person name="Doll E.V."/>
        </authorList>
    </citation>
    <scope>NUCLEOTIDE SEQUENCE [LARGE SCALE GENOMIC DNA]</scope>
    <source>
        <strain evidence="8 11">DSM 109653</strain>
        <strain evidence="9 10">WS4759</strain>
    </source>
</reference>
<evidence type="ECO:0000313" key="10">
    <source>
        <dbReference type="Proteomes" id="UP000430975"/>
    </source>
</evidence>
<dbReference type="InterPro" id="IPR000994">
    <property type="entry name" value="Pept_M24"/>
</dbReference>
<dbReference type="InterPro" id="IPR029149">
    <property type="entry name" value="Creatin/AminoP/Spt16_N"/>
</dbReference>
<dbReference type="EMBL" id="WJQR01000006">
    <property type="protein sequence ID" value="MRI81867.1"/>
    <property type="molecule type" value="Genomic_DNA"/>
</dbReference>
<evidence type="ECO:0000256" key="5">
    <source>
        <dbReference type="RuleBase" id="RU000590"/>
    </source>
</evidence>
<dbReference type="InterPro" id="IPR036005">
    <property type="entry name" value="Creatinase/aminopeptidase-like"/>
</dbReference>
<dbReference type="EMBL" id="WJQS01000003">
    <property type="protein sequence ID" value="MRI85183.1"/>
    <property type="molecule type" value="Genomic_DNA"/>
</dbReference>
<dbReference type="Pfam" id="PF00557">
    <property type="entry name" value="Peptidase_M24"/>
    <property type="match status" value="1"/>
</dbReference>
<evidence type="ECO:0000313" key="8">
    <source>
        <dbReference type="EMBL" id="MRI81867.1"/>
    </source>
</evidence>
<comment type="cofactor">
    <cofactor evidence="1">
        <name>Mn(2+)</name>
        <dbReference type="ChEBI" id="CHEBI:29035"/>
    </cofactor>
</comment>
<dbReference type="Proteomes" id="UP000469870">
    <property type="component" value="Unassembled WGS sequence"/>
</dbReference>
<keyword evidence="4" id="KW-0378">Hydrolase</keyword>
<evidence type="ECO:0000313" key="11">
    <source>
        <dbReference type="Proteomes" id="UP000469870"/>
    </source>
</evidence>
<dbReference type="Gene3D" id="3.90.230.10">
    <property type="entry name" value="Creatinase/methionine aminopeptidase superfamily"/>
    <property type="match status" value="1"/>
</dbReference>
<dbReference type="SUPFAM" id="SSF53092">
    <property type="entry name" value="Creatinase/prolidase N-terminal domain"/>
    <property type="match status" value="1"/>
</dbReference>
<dbReference type="Gene3D" id="3.40.350.10">
    <property type="entry name" value="Creatinase/prolidase N-terminal domain"/>
    <property type="match status" value="1"/>
</dbReference>
<dbReference type="CDD" id="cd01092">
    <property type="entry name" value="APP-like"/>
    <property type="match status" value="1"/>
</dbReference>
<dbReference type="InterPro" id="IPR001131">
    <property type="entry name" value="Peptidase_M24B_aminopep-P_CS"/>
</dbReference>
<dbReference type="PANTHER" id="PTHR46112:SF3">
    <property type="entry name" value="AMINOPEPTIDASE YPDF"/>
    <property type="match status" value="1"/>
</dbReference>
<comment type="similarity">
    <text evidence="2 5">Belongs to the peptidase M24B family.</text>
</comment>
<dbReference type="PANTHER" id="PTHR46112">
    <property type="entry name" value="AMINOPEPTIDASE"/>
    <property type="match status" value="1"/>
</dbReference>
<evidence type="ECO:0000256" key="1">
    <source>
        <dbReference type="ARBA" id="ARBA00001936"/>
    </source>
</evidence>
<comment type="caution">
    <text evidence="9">The sequence shown here is derived from an EMBL/GenBank/DDBJ whole genome shotgun (WGS) entry which is preliminary data.</text>
</comment>
<dbReference type="InterPro" id="IPR000587">
    <property type="entry name" value="Creatinase_N"/>
</dbReference>
<evidence type="ECO:0000313" key="9">
    <source>
        <dbReference type="EMBL" id="MRI85183.1"/>
    </source>
</evidence>
<dbReference type="Proteomes" id="UP000430975">
    <property type="component" value="Unassembled WGS sequence"/>
</dbReference>
<proteinExistence type="inferred from homology"/>
<keyword evidence="3 5" id="KW-0479">Metal-binding</keyword>
<evidence type="ECO:0000256" key="2">
    <source>
        <dbReference type="ARBA" id="ARBA00008766"/>
    </source>
</evidence>
<dbReference type="FunFam" id="3.90.230.10:FF:000014">
    <property type="entry name" value="Aminopeptidase P family protein"/>
    <property type="match status" value="1"/>
</dbReference>
<feature type="domain" description="Peptidase M24" evidence="6">
    <location>
        <begin position="135"/>
        <end position="337"/>
    </location>
</feature>
<evidence type="ECO:0000256" key="3">
    <source>
        <dbReference type="ARBA" id="ARBA00022723"/>
    </source>
</evidence>
<evidence type="ECO:0000259" key="7">
    <source>
        <dbReference type="Pfam" id="PF01321"/>
    </source>
</evidence>
<dbReference type="AlphaFoldDB" id="A0A6I2GXS5"/>
<gene>
    <name evidence="9" type="ORF">GIY09_04745</name>
    <name evidence="8" type="ORF">GIY11_07525</name>
</gene>
<name>A0A6I2GXS5_9LACT</name>
<dbReference type="InterPro" id="IPR050659">
    <property type="entry name" value="Peptidase_M24B"/>
</dbReference>
<protein>
    <submittedName>
        <fullName evidence="9">M24 family metallopeptidase</fullName>
    </submittedName>
</protein>
<evidence type="ECO:0000259" key="6">
    <source>
        <dbReference type="Pfam" id="PF00557"/>
    </source>
</evidence>
<organism evidence="9 10">
    <name type="scientific">Fundicoccus ignavus</name>
    <dbReference type="NCBI Taxonomy" id="2664442"/>
    <lineage>
        <taxon>Bacteria</taxon>
        <taxon>Bacillati</taxon>
        <taxon>Bacillota</taxon>
        <taxon>Bacilli</taxon>
        <taxon>Lactobacillales</taxon>
        <taxon>Aerococcaceae</taxon>
        <taxon>Fundicoccus</taxon>
    </lineage>
</organism>